<accession>A0A916WTA0</accession>
<dbReference type="InterPro" id="IPR011051">
    <property type="entry name" value="RmlC_Cupin_sf"/>
</dbReference>
<dbReference type="AlphaFoldDB" id="A0A916WTA0"/>
<feature type="region of interest" description="Disordered" evidence="1">
    <location>
        <begin position="1"/>
        <end position="27"/>
    </location>
</feature>
<dbReference type="CDD" id="cd06121">
    <property type="entry name" value="cupin_YML079wp"/>
    <property type="match status" value="1"/>
</dbReference>
<sequence>MSSYASDPIPSDPSELGLQPHPEGGWFRETWRHPETVETPYGTRALATSVLFLLRPGDVSAWHRVRSPEIWIWQGGGPVRLTLGGTEDDPTQASSVTLGPGGQHVVEADEWQSAIPADPERATLVACIVSPGFDFADFSLQD</sequence>
<reference evidence="3" key="1">
    <citation type="journal article" date="2014" name="Int. J. Syst. Evol. Microbiol.">
        <title>Complete genome sequence of Corynebacterium casei LMG S-19264T (=DSM 44701T), isolated from a smear-ripened cheese.</title>
        <authorList>
            <consortium name="US DOE Joint Genome Institute (JGI-PGF)"/>
            <person name="Walter F."/>
            <person name="Albersmeier A."/>
            <person name="Kalinowski J."/>
            <person name="Ruckert C."/>
        </authorList>
    </citation>
    <scope>NUCLEOTIDE SEQUENCE</scope>
    <source>
        <strain evidence="3">CGMCC 1.15085</strain>
    </source>
</reference>
<keyword evidence="4" id="KW-1185">Reference proteome</keyword>
<evidence type="ECO:0000256" key="1">
    <source>
        <dbReference type="SAM" id="MobiDB-lite"/>
    </source>
</evidence>
<dbReference type="Gene3D" id="2.60.120.10">
    <property type="entry name" value="Jelly Rolls"/>
    <property type="match status" value="1"/>
</dbReference>
<evidence type="ECO:0000313" key="3">
    <source>
        <dbReference type="EMBL" id="GGB27734.1"/>
    </source>
</evidence>
<dbReference type="PANTHER" id="PTHR33387">
    <property type="entry name" value="RMLC-LIKE JELLY ROLL FOLD PROTEIN"/>
    <property type="match status" value="1"/>
</dbReference>
<evidence type="ECO:0000313" key="4">
    <source>
        <dbReference type="Proteomes" id="UP000636793"/>
    </source>
</evidence>
<dbReference type="InterPro" id="IPR009327">
    <property type="entry name" value="Cupin_DUF985"/>
</dbReference>
<gene>
    <name evidence="3" type="ORF">GCM10011492_17440</name>
</gene>
<feature type="domain" description="DUF985" evidence="2">
    <location>
        <begin position="15"/>
        <end position="140"/>
    </location>
</feature>
<name>A0A916WTA0_9MICO</name>
<protein>
    <submittedName>
        <fullName evidence="3">Cupin</fullName>
    </submittedName>
</protein>
<dbReference type="InterPro" id="IPR039935">
    <property type="entry name" value="YML079W-like"/>
</dbReference>
<dbReference type="InterPro" id="IPR014710">
    <property type="entry name" value="RmlC-like_jellyroll"/>
</dbReference>
<dbReference type="SUPFAM" id="SSF51182">
    <property type="entry name" value="RmlC-like cupins"/>
    <property type="match status" value="1"/>
</dbReference>
<comment type="caution">
    <text evidence="3">The sequence shown here is derived from an EMBL/GenBank/DDBJ whole genome shotgun (WGS) entry which is preliminary data.</text>
</comment>
<evidence type="ECO:0000259" key="2">
    <source>
        <dbReference type="Pfam" id="PF06172"/>
    </source>
</evidence>
<dbReference type="Proteomes" id="UP000636793">
    <property type="component" value="Unassembled WGS sequence"/>
</dbReference>
<proteinExistence type="predicted"/>
<reference evidence="3" key="2">
    <citation type="submission" date="2020-09" db="EMBL/GenBank/DDBJ databases">
        <authorList>
            <person name="Sun Q."/>
            <person name="Zhou Y."/>
        </authorList>
    </citation>
    <scope>NUCLEOTIDE SEQUENCE</scope>
    <source>
        <strain evidence="3">CGMCC 1.15085</strain>
    </source>
</reference>
<dbReference type="PANTHER" id="PTHR33387:SF3">
    <property type="entry name" value="DUF985 DOMAIN-CONTAINING PROTEIN"/>
    <property type="match status" value="1"/>
</dbReference>
<dbReference type="EMBL" id="BMHI01000003">
    <property type="protein sequence ID" value="GGB27734.1"/>
    <property type="molecule type" value="Genomic_DNA"/>
</dbReference>
<dbReference type="Pfam" id="PF06172">
    <property type="entry name" value="Cupin_5"/>
    <property type="match status" value="1"/>
</dbReference>
<dbReference type="RefSeq" id="WP_188836640.1">
    <property type="nucleotide sequence ID" value="NZ_BMHI01000003.1"/>
</dbReference>
<organism evidence="3 4">
    <name type="scientific">Flexivirga endophytica</name>
    <dbReference type="NCBI Taxonomy" id="1849103"/>
    <lineage>
        <taxon>Bacteria</taxon>
        <taxon>Bacillati</taxon>
        <taxon>Actinomycetota</taxon>
        <taxon>Actinomycetes</taxon>
        <taxon>Micrococcales</taxon>
        <taxon>Dermacoccaceae</taxon>
        <taxon>Flexivirga</taxon>
    </lineage>
</organism>